<dbReference type="Proteomes" id="UP000324269">
    <property type="component" value="Unassembled WGS sequence"/>
</dbReference>
<evidence type="ECO:0000313" key="2">
    <source>
        <dbReference type="Proteomes" id="UP000324269"/>
    </source>
</evidence>
<dbReference type="SUPFAM" id="SSF69318">
    <property type="entry name" value="Integrin alpha N-terminal domain"/>
    <property type="match status" value="1"/>
</dbReference>
<protein>
    <recommendedName>
        <fullName evidence="3">VCBS repeat-containing protein</fullName>
    </recommendedName>
</protein>
<name>A0A5D4U8V3_9BACI</name>
<accession>A0A5D4U8V3</accession>
<sequence>MCTGCSLFQSNTSLLKPPELPVKQQEVKQAIGKYVLSQAEWVSPIEDKQANKMIEADLDDDQTNELIVFYRLPDQTSQMEAIVLKEEKGEWKEKMKLKDLGRELHKVEFLDFNHDGYKEILVGFSFSEDASDKALIVYDLTKGKPQKLFESQYSAFFSGNFTKDEQGEILLASLVPNQSHSVRLYRFSHHKMNVLDELKLDPYVYPYYHSLAGSISPSLKGAILDAGVGAHSSTSFIIGVEEEKLVNVLPENMKEEELFRAYAVNSEDSNGDGILEFTLQKEAGDDNLAYSEMPFINEYYQLSDQKQAELIHRYYDNAAYLYRFEIPQDWPSVKVEESEDGRYVKFLSMKDGSVLFDVYAIDKGQPLPKGWNLLYETNQFTYVTKYSPAIGKQLFQPI</sequence>
<dbReference type="EMBL" id="VTEZ01000005">
    <property type="protein sequence ID" value="TYS83712.1"/>
    <property type="molecule type" value="Genomic_DNA"/>
</dbReference>
<dbReference type="OrthoDB" id="1743319at2"/>
<organism evidence="1 2">
    <name type="scientific">Rossellomorea aquimaris</name>
    <dbReference type="NCBI Taxonomy" id="189382"/>
    <lineage>
        <taxon>Bacteria</taxon>
        <taxon>Bacillati</taxon>
        <taxon>Bacillota</taxon>
        <taxon>Bacilli</taxon>
        <taxon>Bacillales</taxon>
        <taxon>Bacillaceae</taxon>
        <taxon>Rossellomorea</taxon>
    </lineage>
</organism>
<dbReference type="InterPro" id="IPR028994">
    <property type="entry name" value="Integrin_alpha_N"/>
</dbReference>
<dbReference type="RefSeq" id="WP_148970231.1">
    <property type="nucleotide sequence ID" value="NZ_JBNIKW010000005.1"/>
</dbReference>
<reference evidence="1 2" key="1">
    <citation type="submission" date="2019-08" db="EMBL/GenBank/DDBJ databases">
        <title>Bacillus genomes from the desert of Cuatro Cienegas, Coahuila.</title>
        <authorList>
            <person name="Olmedo-Alvarez G."/>
        </authorList>
    </citation>
    <scope>NUCLEOTIDE SEQUENCE [LARGE SCALE GENOMIC DNA]</scope>
    <source>
        <strain evidence="1 2">CH87b_3T</strain>
    </source>
</reference>
<evidence type="ECO:0008006" key="3">
    <source>
        <dbReference type="Google" id="ProtNLM"/>
    </source>
</evidence>
<proteinExistence type="predicted"/>
<gene>
    <name evidence="1" type="ORF">FZC85_17120</name>
</gene>
<evidence type="ECO:0000313" key="1">
    <source>
        <dbReference type="EMBL" id="TYS83712.1"/>
    </source>
</evidence>
<comment type="caution">
    <text evidence="1">The sequence shown here is derived from an EMBL/GenBank/DDBJ whole genome shotgun (WGS) entry which is preliminary data.</text>
</comment>
<dbReference type="AlphaFoldDB" id="A0A5D4U8V3"/>